<dbReference type="GO" id="GO:0043488">
    <property type="term" value="P:regulation of mRNA stability"/>
    <property type="evidence" value="ECO:0007669"/>
    <property type="project" value="InterPro"/>
</dbReference>
<gene>
    <name evidence="4" type="ORF">A4U43_C01F33240</name>
</gene>
<feature type="compositionally biased region" description="Polar residues" evidence="2">
    <location>
        <begin position="530"/>
        <end position="552"/>
    </location>
</feature>
<dbReference type="AlphaFoldDB" id="A0A5P1FV00"/>
<evidence type="ECO:0000256" key="1">
    <source>
        <dbReference type="PROSITE-ProRule" id="PRU00176"/>
    </source>
</evidence>
<dbReference type="Gramene" id="ONK81824">
    <property type="protein sequence ID" value="ONK81824"/>
    <property type="gene ID" value="A4U43_C01F33240"/>
</dbReference>
<reference evidence="5" key="1">
    <citation type="journal article" date="2017" name="Nat. Commun.">
        <title>The asparagus genome sheds light on the origin and evolution of a young Y chromosome.</title>
        <authorList>
            <person name="Harkess A."/>
            <person name="Zhou J."/>
            <person name="Xu C."/>
            <person name="Bowers J.E."/>
            <person name="Van der Hulst R."/>
            <person name="Ayyampalayam S."/>
            <person name="Mercati F."/>
            <person name="Riccardi P."/>
            <person name="McKain M.R."/>
            <person name="Kakrana A."/>
            <person name="Tang H."/>
            <person name="Ray J."/>
            <person name="Groenendijk J."/>
            <person name="Arikit S."/>
            <person name="Mathioni S.M."/>
            <person name="Nakano M."/>
            <person name="Shan H."/>
            <person name="Telgmann-Rauber A."/>
            <person name="Kanno A."/>
            <person name="Yue Z."/>
            <person name="Chen H."/>
            <person name="Li W."/>
            <person name="Chen Y."/>
            <person name="Xu X."/>
            <person name="Zhang Y."/>
            <person name="Luo S."/>
            <person name="Chen H."/>
            <person name="Gao J."/>
            <person name="Mao Z."/>
            <person name="Pires J.C."/>
            <person name="Luo M."/>
            <person name="Kudrna D."/>
            <person name="Wing R.A."/>
            <person name="Meyers B.C."/>
            <person name="Yi K."/>
            <person name="Kong H."/>
            <person name="Lavrijsen P."/>
            <person name="Sunseri F."/>
            <person name="Falavigna A."/>
            <person name="Ye Y."/>
            <person name="Leebens-Mack J.H."/>
            <person name="Chen G."/>
        </authorList>
    </citation>
    <scope>NUCLEOTIDE SEQUENCE [LARGE SCALE GENOMIC DNA]</scope>
    <source>
        <strain evidence="5">cv. DH0086</strain>
    </source>
</reference>
<evidence type="ECO:0000256" key="2">
    <source>
        <dbReference type="SAM" id="MobiDB-lite"/>
    </source>
</evidence>
<dbReference type="EMBL" id="CM007381">
    <property type="protein sequence ID" value="ONK81824.1"/>
    <property type="molecule type" value="Genomic_DNA"/>
</dbReference>
<feature type="domain" description="RRM" evidence="3">
    <location>
        <begin position="390"/>
        <end position="467"/>
    </location>
</feature>
<dbReference type="PANTHER" id="PTHR14738:SF32">
    <property type="entry name" value="RNA BINDING (RRM_RBD_RNP MOTIFS) FAMILY PROTEIN"/>
    <property type="match status" value="1"/>
</dbReference>
<evidence type="ECO:0000259" key="3">
    <source>
        <dbReference type="PROSITE" id="PS50102"/>
    </source>
</evidence>
<dbReference type="InterPro" id="IPR035979">
    <property type="entry name" value="RBD_domain_sf"/>
</dbReference>
<name>A0A5P1FV00_ASPOF</name>
<dbReference type="GO" id="GO:0005737">
    <property type="term" value="C:cytoplasm"/>
    <property type="evidence" value="ECO:0007669"/>
    <property type="project" value="TreeGrafter"/>
</dbReference>
<dbReference type="InterPro" id="IPR012677">
    <property type="entry name" value="Nucleotide-bd_a/b_plait_sf"/>
</dbReference>
<accession>A0A5P1FV00</accession>
<evidence type="ECO:0000313" key="4">
    <source>
        <dbReference type="EMBL" id="ONK81824.1"/>
    </source>
</evidence>
<evidence type="ECO:0000313" key="5">
    <source>
        <dbReference type="Proteomes" id="UP000243459"/>
    </source>
</evidence>
<keyword evidence="5" id="KW-1185">Reference proteome</keyword>
<organism evidence="4 5">
    <name type="scientific">Asparagus officinalis</name>
    <name type="common">Garden asparagus</name>
    <dbReference type="NCBI Taxonomy" id="4686"/>
    <lineage>
        <taxon>Eukaryota</taxon>
        <taxon>Viridiplantae</taxon>
        <taxon>Streptophyta</taxon>
        <taxon>Embryophyta</taxon>
        <taxon>Tracheophyta</taxon>
        <taxon>Spermatophyta</taxon>
        <taxon>Magnoliopsida</taxon>
        <taxon>Liliopsida</taxon>
        <taxon>Asparagales</taxon>
        <taxon>Asparagaceae</taxon>
        <taxon>Asparagoideae</taxon>
        <taxon>Asparagus</taxon>
    </lineage>
</organism>
<sequence>MDGADGAGDDRTFRINFGREGTARLRERVKERLKEIMGDYTDDTLVEYVLVLLRNGRSKEEARRELNRDAAPRPVIAASHRLLQFAVRDAVKTVQQASTRTEPDLKRIRSVVSTSMEEPFLDERPQRLRSVARVPGPLSTALKAAAEAAEDVTKDRGPGSVFDRLSRGAYLAEPAEHSSMEPMLEGEYENPNQNPESSHAEYYQRSDYDGRFMVDMTMSSRIAALPDGSASDNDGYNNVAVVRNRGLNTSHSAVSANRDKKSLTLQHNPAQNADEVVKNARLINEDPPSSGIAKASSKIVNISVDVNTWKPTHFQVPKDISEAGNRHAVDRGDVSAEKTNVQQLKENDTAMTENEIARADVQKEPQHKGTLTSTPGSYTTSRPSDDVDSRTVFVGNVHFAATKDSLSRHFNKFGEVLKVIIVSDAATGQPKGSAYVEFLRKESAESALSLNGTSFLSRSLKVVRKSSIHSETAPMMGWPRIARASPFTSRVSRAAFSRGVLPGAFRARLPVKPGARSLQWKREDSAADGTKNTQNNNPLTSVTNVSSPTGRNLTYIRPESKVDASSGPA</sequence>
<dbReference type="PROSITE" id="PS50102">
    <property type="entry name" value="RRM"/>
    <property type="match status" value="1"/>
</dbReference>
<dbReference type="PANTHER" id="PTHR14738">
    <property type="entry name" value="ZINC FINGER CCCH DOMAIN-CONTAINING PROTEIN 14"/>
    <property type="match status" value="1"/>
</dbReference>
<dbReference type="OMA" id="KDQTHPE"/>
<protein>
    <recommendedName>
        <fullName evidence="3">RRM domain-containing protein</fullName>
    </recommendedName>
</protein>
<dbReference type="Pfam" id="PF00076">
    <property type="entry name" value="RRM_1"/>
    <property type="match status" value="1"/>
</dbReference>
<keyword evidence="1" id="KW-0694">RNA-binding</keyword>
<dbReference type="GO" id="GO:0005634">
    <property type="term" value="C:nucleus"/>
    <property type="evidence" value="ECO:0007669"/>
    <property type="project" value="TreeGrafter"/>
</dbReference>
<dbReference type="InterPro" id="IPR000504">
    <property type="entry name" value="RRM_dom"/>
</dbReference>
<dbReference type="SUPFAM" id="SSF54928">
    <property type="entry name" value="RNA-binding domain, RBD"/>
    <property type="match status" value="1"/>
</dbReference>
<feature type="region of interest" description="Disordered" evidence="2">
    <location>
        <begin position="516"/>
        <end position="569"/>
    </location>
</feature>
<dbReference type="InterPro" id="IPR040366">
    <property type="entry name" value="Nab2/ZC3H14"/>
</dbReference>
<dbReference type="Gene3D" id="3.30.70.330">
    <property type="match status" value="1"/>
</dbReference>
<dbReference type="SMART" id="SM00360">
    <property type="entry name" value="RRM"/>
    <property type="match status" value="1"/>
</dbReference>
<proteinExistence type="predicted"/>
<feature type="compositionally biased region" description="Polar residues" evidence="2">
    <location>
        <begin position="369"/>
        <end position="382"/>
    </location>
</feature>
<feature type="region of interest" description="Disordered" evidence="2">
    <location>
        <begin position="359"/>
        <end position="386"/>
    </location>
</feature>
<dbReference type="Proteomes" id="UP000243459">
    <property type="component" value="Chromosome 1"/>
</dbReference>
<dbReference type="GO" id="GO:0008143">
    <property type="term" value="F:poly(A) binding"/>
    <property type="evidence" value="ECO:0007669"/>
    <property type="project" value="InterPro"/>
</dbReference>